<dbReference type="FunCoup" id="A0A482WNG3">
    <property type="interactions" value="889"/>
</dbReference>
<dbReference type="STRING" id="195883.A0A482WNG3"/>
<evidence type="ECO:0000256" key="2">
    <source>
        <dbReference type="ARBA" id="ARBA00022737"/>
    </source>
</evidence>
<dbReference type="InterPro" id="IPR015915">
    <property type="entry name" value="Kelch-typ_b-propeller"/>
</dbReference>
<keyword evidence="2" id="KW-0677">Repeat</keyword>
<dbReference type="SUPFAM" id="SSF117281">
    <property type="entry name" value="Kelch motif"/>
    <property type="match status" value="1"/>
</dbReference>
<accession>A0A482WNG3</accession>
<dbReference type="InterPro" id="IPR037293">
    <property type="entry name" value="Gal_Oxidase_central_sf"/>
</dbReference>
<gene>
    <name evidence="3" type="ORF">LSTR_LSTR009679</name>
</gene>
<evidence type="ECO:0000313" key="3">
    <source>
        <dbReference type="EMBL" id="RZF35087.1"/>
    </source>
</evidence>
<dbReference type="PANTHER" id="PTHR46428">
    <property type="entry name" value="KELCH DOMAIN-CONTAINING PROTEIN 10"/>
    <property type="match status" value="1"/>
</dbReference>
<organism evidence="3 4">
    <name type="scientific">Laodelphax striatellus</name>
    <name type="common">Small brown planthopper</name>
    <name type="synonym">Delphax striatella</name>
    <dbReference type="NCBI Taxonomy" id="195883"/>
    <lineage>
        <taxon>Eukaryota</taxon>
        <taxon>Metazoa</taxon>
        <taxon>Ecdysozoa</taxon>
        <taxon>Arthropoda</taxon>
        <taxon>Hexapoda</taxon>
        <taxon>Insecta</taxon>
        <taxon>Pterygota</taxon>
        <taxon>Neoptera</taxon>
        <taxon>Paraneoptera</taxon>
        <taxon>Hemiptera</taxon>
        <taxon>Auchenorrhyncha</taxon>
        <taxon>Fulgoroidea</taxon>
        <taxon>Delphacidae</taxon>
        <taxon>Criomorphinae</taxon>
        <taxon>Laodelphax</taxon>
    </lineage>
</organism>
<dbReference type="Pfam" id="PF24681">
    <property type="entry name" value="Kelch_KLHDC2_KLHL20_DRC7"/>
    <property type="match status" value="1"/>
</dbReference>
<dbReference type="OrthoDB" id="7676067at2759"/>
<dbReference type="SMR" id="A0A482WNG3"/>
<name>A0A482WNG3_LAOST</name>
<evidence type="ECO:0008006" key="5">
    <source>
        <dbReference type="Google" id="ProtNLM"/>
    </source>
</evidence>
<sequence>MSSTSEFSSSLRMIKSIFVPVPEELYTFKLYKFTKCFTKGGCTPKPRSGHRIVCDDANLYSYGGYNPKINDQNMGSDSYWQENRPLFRELWRLNLATQEWEKVSCKTIPEFLVSNAVALSGKILMVFGGTGFPFGVECNRDVFLCNLSEKKLEFKRLVTKGVPPTSGYGQAIFVDGQHFYTVGGTTGFEYSADIHCLNLKTRTWDKVYICDGKPNEPAARYRHELGFHCSRLYVLGGGTAQEVFGFDEIPCFDLRNRCWEVARTRPDAEHGYPLARRCHSCVQVTDDGMTSIFILGGYDSHLIMYDMWKLDLNTLQWYLIADHLPQGVYFHSSAVTPQGKIYTFGGINMYKTSTQRSADVYSVWVKIPKLKEMCWEALQHYCPDLKKHSMSALRDSGIPHEFLNRLL</sequence>
<comment type="caution">
    <text evidence="3">The sequence shown here is derived from an EMBL/GenBank/DDBJ whole genome shotgun (WGS) entry which is preliminary data.</text>
</comment>
<dbReference type="InParanoid" id="A0A482WNG3"/>
<dbReference type="Gene3D" id="2.130.10.80">
    <property type="entry name" value="Galactose oxidase/kelch, beta-propeller"/>
    <property type="match status" value="1"/>
</dbReference>
<evidence type="ECO:0000256" key="1">
    <source>
        <dbReference type="ARBA" id="ARBA00022441"/>
    </source>
</evidence>
<evidence type="ECO:0000313" key="4">
    <source>
        <dbReference type="Proteomes" id="UP000291343"/>
    </source>
</evidence>
<dbReference type="InterPro" id="IPR052125">
    <property type="entry name" value="KLHDC10"/>
</dbReference>
<dbReference type="Gene3D" id="2.120.10.80">
    <property type="entry name" value="Kelch-type beta propeller"/>
    <property type="match status" value="1"/>
</dbReference>
<protein>
    <recommendedName>
        <fullName evidence="5">Kelch domain-containing protein 10</fullName>
    </recommendedName>
</protein>
<dbReference type="AlphaFoldDB" id="A0A482WNG3"/>
<keyword evidence="1" id="KW-0880">Kelch repeat</keyword>
<reference evidence="3 4" key="1">
    <citation type="journal article" date="2017" name="Gigascience">
        <title>Genome sequence of the small brown planthopper, Laodelphax striatellus.</title>
        <authorList>
            <person name="Zhu J."/>
            <person name="Jiang F."/>
            <person name="Wang X."/>
            <person name="Yang P."/>
            <person name="Bao Y."/>
            <person name="Zhao W."/>
            <person name="Wang W."/>
            <person name="Lu H."/>
            <person name="Wang Q."/>
            <person name="Cui N."/>
            <person name="Li J."/>
            <person name="Chen X."/>
            <person name="Luo L."/>
            <person name="Yu J."/>
            <person name="Kang L."/>
            <person name="Cui F."/>
        </authorList>
    </citation>
    <scope>NUCLEOTIDE SEQUENCE [LARGE SCALE GENOMIC DNA]</scope>
    <source>
        <strain evidence="3">Lst14</strain>
    </source>
</reference>
<dbReference type="EMBL" id="QKKF02029694">
    <property type="protein sequence ID" value="RZF35087.1"/>
    <property type="molecule type" value="Genomic_DNA"/>
</dbReference>
<proteinExistence type="predicted"/>
<dbReference type="GO" id="GO:0032874">
    <property type="term" value="P:positive regulation of stress-activated MAPK cascade"/>
    <property type="evidence" value="ECO:0007669"/>
    <property type="project" value="TreeGrafter"/>
</dbReference>
<keyword evidence="4" id="KW-1185">Reference proteome</keyword>
<dbReference type="PANTHER" id="PTHR46428:SF1">
    <property type="entry name" value="KELCH DOMAIN-CONTAINING PROTEIN 10"/>
    <property type="match status" value="1"/>
</dbReference>
<dbReference type="Proteomes" id="UP000291343">
    <property type="component" value="Unassembled WGS sequence"/>
</dbReference>